<evidence type="ECO:0000313" key="2">
    <source>
        <dbReference type="Proteomes" id="UP000005573"/>
    </source>
</evidence>
<name>E6LZX5_9ACTO</name>
<dbReference type="Proteomes" id="UP000005573">
    <property type="component" value="Unassembled WGS sequence"/>
</dbReference>
<protein>
    <submittedName>
        <fullName evidence="1">Uncharacterized protein</fullName>
    </submittedName>
</protein>
<accession>E6LZX5</accession>
<reference evidence="1 2" key="1">
    <citation type="submission" date="2010-12" db="EMBL/GenBank/DDBJ databases">
        <authorList>
            <person name="Muzny D."/>
            <person name="Qin X."/>
            <person name="Deng J."/>
            <person name="Jiang H."/>
            <person name="Liu Y."/>
            <person name="Qu J."/>
            <person name="Song X.-Z."/>
            <person name="Zhang L."/>
            <person name="Thornton R."/>
            <person name="Coyle M."/>
            <person name="Francisco L."/>
            <person name="Jackson L."/>
            <person name="Javaid M."/>
            <person name="Korchina V."/>
            <person name="Kovar C."/>
            <person name="Mata R."/>
            <person name="Mathew T."/>
            <person name="Ngo R."/>
            <person name="Nguyen L."/>
            <person name="Nguyen N."/>
            <person name="Okwuonu G."/>
            <person name="Ongeri F."/>
            <person name="Pham C."/>
            <person name="Simmons D."/>
            <person name="Wilczek-Boney K."/>
            <person name="Hale W."/>
            <person name="Jakkamsetti A."/>
            <person name="Pham P."/>
            <person name="Ruth R."/>
            <person name="San Lucas F."/>
            <person name="Warren J."/>
            <person name="Zhang J."/>
            <person name="Zhao Z."/>
            <person name="Zhou C."/>
            <person name="Zhu D."/>
            <person name="Lee S."/>
            <person name="Bess C."/>
            <person name="Blankenburg K."/>
            <person name="Forbes L."/>
            <person name="Fu Q."/>
            <person name="Gubbala S."/>
            <person name="Hirani K."/>
            <person name="Jayaseelan J.C."/>
            <person name="Lara F."/>
            <person name="Munidasa M."/>
            <person name="Palculict T."/>
            <person name="Patil S."/>
            <person name="Pu L.-L."/>
            <person name="Saada N."/>
            <person name="Tang L."/>
            <person name="Weissenberger G."/>
            <person name="Zhu Y."/>
            <person name="Hemphill L."/>
            <person name="Shang Y."/>
            <person name="Youmans B."/>
            <person name="Ayvaz T."/>
            <person name="Ross M."/>
            <person name="Santibanez J."/>
            <person name="Aqrawi P."/>
            <person name="Gross S."/>
            <person name="Joshi V."/>
            <person name="Fowler G."/>
            <person name="Nazareth L."/>
            <person name="Reid J."/>
            <person name="Worley K."/>
            <person name="Petrosino J."/>
            <person name="Highlander S."/>
            <person name="Gibbs R."/>
        </authorList>
    </citation>
    <scope>NUCLEOTIDE SEQUENCE [LARGE SCALE GENOMIC DNA]</scope>
    <source>
        <strain evidence="1 2">ATCC 51333</strain>
    </source>
</reference>
<sequence>MLSRGEKTSKMRFPRLSRSAPSIIGSIKKVNDAFSAPFAFSPKTVHSLSI</sequence>
<organism evidence="1 2">
    <name type="scientific">Mobiluncus curtisii ATCC 51333</name>
    <dbReference type="NCBI Taxonomy" id="887326"/>
    <lineage>
        <taxon>Bacteria</taxon>
        <taxon>Bacillati</taxon>
        <taxon>Actinomycetota</taxon>
        <taxon>Actinomycetes</taxon>
        <taxon>Actinomycetales</taxon>
        <taxon>Actinomycetaceae</taxon>
        <taxon>Mobiluncus</taxon>
    </lineage>
</organism>
<proteinExistence type="predicted"/>
<evidence type="ECO:0000313" key="1">
    <source>
        <dbReference type="EMBL" id="EFU79735.1"/>
    </source>
</evidence>
<dbReference type="HOGENOM" id="CLU_3119907_0_0_11"/>
<gene>
    <name evidence="1" type="ORF">HMPREF0388_1838</name>
</gene>
<comment type="caution">
    <text evidence="1">The sequence shown here is derived from an EMBL/GenBank/DDBJ whole genome shotgun (WGS) entry which is preliminary data.</text>
</comment>
<dbReference type="AlphaFoldDB" id="E6LZX5"/>
<dbReference type="EMBL" id="AEPY01000011">
    <property type="protein sequence ID" value="EFU79735.1"/>
    <property type="molecule type" value="Genomic_DNA"/>
</dbReference>